<reference evidence="8 9" key="2">
    <citation type="journal article" date="2003" name="DNA Res.">
        <title>Complete genome structure of Gloeobacter violaceus PCC 7421, a cyanobacterium that lacks thylakoids (supplement).</title>
        <authorList>
            <person name="Nakamura Y."/>
            <person name="Kaneko T."/>
            <person name="Sato S."/>
            <person name="Mimuro M."/>
            <person name="Miyashita H."/>
            <person name="Tsuchiya T."/>
            <person name="Sasamoto S."/>
            <person name="Watanabe A."/>
            <person name="Kawashima K."/>
            <person name="Kishida Y."/>
            <person name="Kiyokawa C."/>
            <person name="Kohara M."/>
            <person name="Matsumoto M."/>
            <person name="Matsuno A."/>
            <person name="Nakazaki N."/>
            <person name="Shimpo S."/>
            <person name="Takeuchi C."/>
            <person name="Yamada M."/>
            <person name="Tabata S."/>
        </authorList>
    </citation>
    <scope>NUCLEOTIDE SEQUENCE [LARGE SCALE GENOMIC DNA]</scope>
    <source>
        <strain evidence="9">ATCC 29082 / PCC 7421</strain>
    </source>
</reference>
<dbReference type="KEGG" id="gvi:glr0513"/>
<name>Q7NN98_GLOVI</name>
<dbReference type="InterPro" id="IPR004843">
    <property type="entry name" value="Calcineurin-like_PHP"/>
</dbReference>
<dbReference type="GO" id="GO:0004519">
    <property type="term" value="F:endonuclease activity"/>
    <property type="evidence" value="ECO:0007669"/>
    <property type="project" value="UniProtKB-KW"/>
</dbReference>
<dbReference type="GO" id="GO:0004529">
    <property type="term" value="F:DNA exonuclease activity"/>
    <property type="evidence" value="ECO:0000318"/>
    <property type="project" value="GO_Central"/>
</dbReference>
<evidence type="ECO:0000256" key="4">
    <source>
        <dbReference type="ARBA" id="ARBA00022801"/>
    </source>
</evidence>
<dbReference type="HOGENOM" id="CLU_038682_0_0_3"/>
<dbReference type="GO" id="GO:0006260">
    <property type="term" value="P:DNA replication"/>
    <property type="evidence" value="ECO:0007669"/>
    <property type="project" value="UniProtKB-KW"/>
</dbReference>
<comment type="similarity">
    <text evidence="1 6">Belongs to the SbcD family.</text>
</comment>
<dbReference type="SUPFAM" id="SSF56300">
    <property type="entry name" value="Metallo-dependent phosphatases"/>
    <property type="match status" value="1"/>
</dbReference>
<dbReference type="NCBIfam" id="TIGR00619">
    <property type="entry name" value="sbcd"/>
    <property type="match status" value="1"/>
</dbReference>
<dbReference type="GO" id="GO:0008408">
    <property type="term" value="F:3'-5' exonuclease activity"/>
    <property type="evidence" value="ECO:0007669"/>
    <property type="project" value="InterPro"/>
</dbReference>
<dbReference type="InterPro" id="IPR029052">
    <property type="entry name" value="Metallo-depent_PP-like"/>
</dbReference>
<keyword evidence="3 6" id="KW-0540">Nuclease</keyword>
<comment type="subunit">
    <text evidence="6">Heterodimer of SbcC and SbcD.</text>
</comment>
<evidence type="ECO:0000259" key="7">
    <source>
        <dbReference type="Pfam" id="PF00149"/>
    </source>
</evidence>
<dbReference type="InterPro" id="IPR004593">
    <property type="entry name" value="SbcD"/>
</dbReference>
<organism evidence="8 9">
    <name type="scientific">Gloeobacter violaceus (strain ATCC 29082 / PCC 7421)</name>
    <dbReference type="NCBI Taxonomy" id="251221"/>
    <lineage>
        <taxon>Bacteria</taxon>
        <taxon>Bacillati</taxon>
        <taxon>Cyanobacteriota</taxon>
        <taxon>Cyanophyceae</taxon>
        <taxon>Gloeobacterales</taxon>
        <taxon>Gloeobacteraceae</taxon>
        <taxon>Gloeobacter</taxon>
    </lineage>
</organism>
<evidence type="ECO:0000313" key="9">
    <source>
        <dbReference type="Proteomes" id="UP000000557"/>
    </source>
</evidence>
<gene>
    <name evidence="6" type="primary">sbcD</name>
    <name evidence="8" type="ordered locus">glr0513</name>
</gene>
<reference evidence="8 9" key="1">
    <citation type="journal article" date="2003" name="DNA Res.">
        <title>Complete genome structure of Gloeobacter violaceus PCC 7421, a cyanobacterium that lacks thylakoids.</title>
        <authorList>
            <person name="Nakamura Y."/>
            <person name="Kaneko T."/>
            <person name="Sato S."/>
            <person name="Mimuro M."/>
            <person name="Miyashita H."/>
            <person name="Tsuchiya T."/>
            <person name="Sasamoto S."/>
            <person name="Watanabe A."/>
            <person name="Kawashima K."/>
            <person name="Kishida Y."/>
            <person name="Kiyokawa C."/>
            <person name="Kohara M."/>
            <person name="Matsumoto M."/>
            <person name="Matsuno A."/>
            <person name="Nakazaki N."/>
            <person name="Shimpo S."/>
            <person name="Takeuchi C."/>
            <person name="Yamada M."/>
            <person name="Tabata S."/>
        </authorList>
    </citation>
    <scope>NUCLEOTIDE SEQUENCE [LARGE SCALE GENOMIC DNA]</scope>
    <source>
        <strain evidence="9">ATCC 29082 / PCC 7421</strain>
    </source>
</reference>
<evidence type="ECO:0000256" key="5">
    <source>
        <dbReference type="ARBA" id="ARBA00022839"/>
    </source>
</evidence>
<dbReference type="InParanoid" id="Q7NN98"/>
<dbReference type="Proteomes" id="UP000000557">
    <property type="component" value="Chromosome"/>
</dbReference>
<keyword evidence="5 6" id="KW-0269">Exonuclease</keyword>
<dbReference type="EMBL" id="BA000045">
    <property type="protein sequence ID" value="BAC88454.1"/>
    <property type="molecule type" value="Genomic_DNA"/>
</dbReference>
<protein>
    <recommendedName>
        <fullName evidence="2 6">Nuclease SbcCD subunit D</fullName>
    </recommendedName>
</protein>
<sequence length="452" mass="49345">MVRLLHISDIHLGSGLSHGRINPATGLHTRFEDFLYCLSQAIDRGLAEGVDLALFGGDAFPNATPEPTHQEEFARQFKRLTDAGIPTVLLVGNHDLHGRGVGGASLNIYAALQVPGFVVGSRLQIHPIATRSGPVQVLSLPWVNRSTLLTREEMRGKSLEQVDLALVERMKLALEAQVRRLDPAVPTVLLGHLMVENAVFGAERHLAVGRSFSIPLAMLARSEFDYVALGHVHRHQVLCEDPPIIYPGSIERVDFGEEKESKGFILAEVERGRCRYEFVSVPARSFKTIQANLADSGDPQGDLAAILRKHKIEGAIVRVLYRLHPHQIERIDTASLRQMLEGAFSYQLQPELISQLSQPRVPGLGESCALDPIDALRQYLESRPELADLRLALVEAAEALIKGDSPGLADTDECESDAEVLEVTTTAALDLLAREEGLPAGGTNGQLGLFHA</sequence>
<dbReference type="EnsemblBacteria" id="BAC88454">
    <property type="protein sequence ID" value="BAC88454"/>
    <property type="gene ID" value="BAC88454"/>
</dbReference>
<evidence type="ECO:0000313" key="8">
    <source>
        <dbReference type="EMBL" id="BAC88454.1"/>
    </source>
</evidence>
<dbReference type="AlphaFoldDB" id="Q7NN98"/>
<keyword evidence="6" id="KW-0235">DNA replication</keyword>
<dbReference type="RefSeq" id="WP_011140516.1">
    <property type="nucleotide sequence ID" value="NC_005125.1"/>
</dbReference>
<proteinExistence type="inferred from homology"/>
<dbReference type="GO" id="GO:0003677">
    <property type="term" value="F:DNA binding"/>
    <property type="evidence" value="ECO:0000318"/>
    <property type="project" value="GO_Central"/>
</dbReference>
<accession>Q7NN98</accession>
<dbReference type="OrthoDB" id="9773856at2"/>
<comment type="function">
    <text evidence="6">SbcCD cleaves DNA hairpin structures. These structures can inhibit DNA replication and are intermediates in certain DNA recombination reactions. The complex acts as a 3'-&gt;5' double strand exonuclease that can open hairpins. It also has a 5' single-strand endonuclease activity.</text>
</comment>
<dbReference type="PANTHER" id="PTHR30337:SF0">
    <property type="entry name" value="NUCLEASE SBCCD SUBUNIT D"/>
    <property type="match status" value="1"/>
</dbReference>
<dbReference type="PATRIC" id="fig|251221.4.peg.523"/>
<keyword evidence="4 6" id="KW-0378">Hydrolase</keyword>
<evidence type="ECO:0000256" key="1">
    <source>
        <dbReference type="ARBA" id="ARBA00010555"/>
    </source>
</evidence>
<evidence type="ECO:0000256" key="6">
    <source>
        <dbReference type="RuleBase" id="RU363069"/>
    </source>
</evidence>
<dbReference type="Pfam" id="PF00149">
    <property type="entry name" value="Metallophos"/>
    <property type="match status" value="1"/>
</dbReference>
<dbReference type="InterPro" id="IPR050535">
    <property type="entry name" value="DNA_Repair-Maintenance_Comp"/>
</dbReference>
<keyword evidence="6" id="KW-0255">Endonuclease</keyword>
<feature type="domain" description="Calcineurin-like phosphoesterase" evidence="7">
    <location>
        <begin position="3"/>
        <end position="234"/>
    </location>
</feature>
<evidence type="ECO:0000256" key="2">
    <source>
        <dbReference type="ARBA" id="ARBA00013365"/>
    </source>
</evidence>
<dbReference type="eggNOG" id="COG0420">
    <property type="taxonomic scope" value="Bacteria"/>
</dbReference>
<dbReference type="PANTHER" id="PTHR30337">
    <property type="entry name" value="COMPONENT OF ATP-DEPENDENT DSDNA EXONUCLEASE"/>
    <property type="match status" value="1"/>
</dbReference>
<dbReference type="CDD" id="cd00840">
    <property type="entry name" value="MPP_Mre11_N"/>
    <property type="match status" value="1"/>
</dbReference>
<dbReference type="Gene3D" id="3.60.21.10">
    <property type="match status" value="1"/>
</dbReference>
<keyword evidence="9" id="KW-1185">Reference proteome</keyword>
<keyword evidence="6" id="KW-0233">DNA recombination</keyword>
<dbReference type="GO" id="GO:0006281">
    <property type="term" value="P:DNA repair"/>
    <property type="evidence" value="ECO:0000318"/>
    <property type="project" value="GO_Central"/>
</dbReference>
<dbReference type="GO" id="GO:0006310">
    <property type="term" value="P:DNA recombination"/>
    <property type="evidence" value="ECO:0007669"/>
    <property type="project" value="UniProtKB-KW"/>
</dbReference>
<dbReference type="PhylomeDB" id="Q7NN98"/>
<dbReference type="STRING" id="251221.gene:10757985"/>
<dbReference type="InterPro" id="IPR041796">
    <property type="entry name" value="Mre11_N"/>
</dbReference>
<evidence type="ECO:0000256" key="3">
    <source>
        <dbReference type="ARBA" id="ARBA00022722"/>
    </source>
</evidence>